<dbReference type="NCBIfam" id="TIGR00710">
    <property type="entry name" value="efflux_Bcr_CflA"/>
    <property type="match status" value="1"/>
</dbReference>
<sequence>MSLADTTMLPASSAPRMSALRVSLIGALFVAIGPVGMALYTPAMPEIVHAFGTTQGMVKMTLTLYFAGFAFAQLIAGPISDALGRRPIITAFMGIFGAASLLAALAPSIEVFLAARFLQGVGASAGIAISRAIVRDQFQGDDSSRIMNLIGIILAIAPALAPTIGGLLVTYAGWQVLFLVMTVFGALIVIVTHFGLQETVAADFHRLRLRALGRSYRELVTSRHFMYAALTIAGALGAVYTQATILPFILMGELGFTPAQFGMAMILQTGSFFLGSLAVRQLMKRHSAARLVAPGLGFIAAGGLAFVTLLWGTPTLLRIMGAIGIYSFGVAFVMPDMTTAALAPFPRIAGAASSLMGFMQMGAGLVMGSVAALFADPVLAAALLIPVMALVAGTSYIAWRRLPAPASKEETAGT</sequence>
<keyword evidence="3 8" id="KW-0813">Transport</keyword>
<feature type="transmembrane region" description="Helical" evidence="8">
    <location>
        <begin position="323"/>
        <end position="343"/>
    </location>
</feature>
<evidence type="ECO:0000259" key="9">
    <source>
        <dbReference type="PROSITE" id="PS50850"/>
    </source>
</evidence>
<reference evidence="10 11" key="1">
    <citation type="submission" date="2017-01" db="EMBL/GenBank/DDBJ databases">
        <authorList>
            <person name="Mah S.A."/>
            <person name="Swanson W.J."/>
            <person name="Moy G.W."/>
            <person name="Vacquier V.D."/>
        </authorList>
    </citation>
    <scope>NUCLEOTIDE SEQUENCE [LARGE SCALE GENOMIC DNA]</scope>
    <source>
        <strain evidence="10 11">DSM 21219</strain>
    </source>
</reference>
<proteinExistence type="inferred from homology"/>
<evidence type="ECO:0000313" key="10">
    <source>
        <dbReference type="EMBL" id="SIT83224.1"/>
    </source>
</evidence>
<feature type="transmembrane region" description="Helical" evidence="8">
    <location>
        <begin position="291"/>
        <end position="311"/>
    </location>
</feature>
<keyword evidence="5 8" id="KW-0812">Transmembrane</keyword>
<comment type="subcellular location">
    <subcellularLocation>
        <location evidence="8">Cell inner membrane</location>
        <topology evidence="8">Multi-pass membrane protein</topology>
    </subcellularLocation>
    <subcellularLocation>
        <location evidence="1">Cell membrane</location>
        <topology evidence="1">Multi-pass membrane protein</topology>
    </subcellularLocation>
</comment>
<feature type="transmembrane region" description="Helical" evidence="8">
    <location>
        <begin position="113"/>
        <end position="134"/>
    </location>
</feature>
<feature type="transmembrane region" description="Helical" evidence="8">
    <location>
        <begin position="261"/>
        <end position="279"/>
    </location>
</feature>
<dbReference type="STRING" id="515897.SAMN05421849_1867"/>
<dbReference type="InterPro" id="IPR004812">
    <property type="entry name" value="Efflux_drug-R_Bcr/CmlA"/>
</dbReference>
<protein>
    <recommendedName>
        <fullName evidence="8">Bcr/CflA family efflux transporter</fullName>
    </recommendedName>
</protein>
<dbReference type="EMBL" id="FTPS01000001">
    <property type="protein sequence ID" value="SIT83224.1"/>
    <property type="molecule type" value="Genomic_DNA"/>
</dbReference>
<keyword evidence="4" id="KW-1003">Cell membrane</keyword>
<feature type="domain" description="Major facilitator superfamily (MFS) profile" evidence="9">
    <location>
        <begin position="19"/>
        <end position="414"/>
    </location>
</feature>
<dbReference type="PANTHER" id="PTHR23502:SF132">
    <property type="entry name" value="POLYAMINE TRANSPORTER 2-RELATED"/>
    <property type="match status" value="1"/>
</dbReference>
<evidence type="ECO:0000256" key="1">
    <source>
        <dbReference type="ARBA" id="ARBA00004651"/>
    </source>
</evidence>
<evidence type="ECO:0000256" key="6">
    <source>
        <dbReference type="ARBA" id="ARBA00022989"/>
    </source>
</evidence>
<feature type="transmembrane region" description="Helical" evidence="8">
    <location>
        <begin position="174"/>
        <end position="196"/>
    </location>
</feature>
<comment type="caution">
    <text evidence="8">Lacks conserved residue(s) required for the propagation of feature annotation.</text>
</comment>
<dbReference type="SUPFAM" id="SSF103473">
    <property type="entry name" value="MFS general substrate transporter"/>
    <property type="match status" value="1"/>
</dbReference>
<keyword evidence="8" id="KW-0997">Cell inner membrane</keyword>
<dbReference type="GO" id="GO:1990961">
    <property type="term" value="P:xenobiotic detoxification by transmembrane export across the plasma membrane"/>
    <property type="evidence" value="ECO:0007669"/>
    <property type="project" value="InterPro"/>
</dbReference>
<dbReference type="PANTHER" id="PTHR23502">
    <property type="entry name" value="MAJOR FACILITATOR SUPERFAMILY"/>
    <property type="match status" value="1"/>
</dbReference>
<keyword evidence="7 8" id="KW-0472">Membrane</keyword>
<dbReference type="RefSeq" id="WP_076649592.1">
    <property type="nucleotide sequence ID" value="NZ_FTPS01000001.1"/>
</dbReference>
<dbReference type="CDD" id="cd17320">
    <property type="entry name" value="MFS_MdfA_MDR_like"/>
    <property type="match status" value="1"/>
</dbReference>
<gene>
    <name evidence="10" type="ORF">SAMN05421849_1867</name>
</gene>
<feature type="transmembrane region" description="Helical" evidence="8">
    <location>
        <begin position="146"/>
        <end position="168"/>
    </location>
</feature>
<evidence type="ECO:0000256" key="8">
    <source>
        <dbReference type="RuleBase" id="RU365088"/>
    </source>
</evidence>
<dbReference type="InterPro" id="IPR011701">
    <property type="entry name" value="MFS"/>
</dbReference>
<dbReference type="Proteomes" id="UP000192455">
    <property type="component" value="Unassembled WGS sequence"/>
</dbReference>
<feature type="transmembrane region" description="Helical" evidence="8">
    <location>
        <begin position="88"/>
        <end position="107"/>
    </location>
</feature>
<evidence type="ECO:0000256" key="4">
    <source>
        <dbReference type="ARBA" id="ARBA00022475"/>
    </source>
</evidence>
<keyword evidence="6 8" id="KW-1133">Transmembrane helix</keyword>
<feature type="transmembrane region" description="Helical" evidence="8">
    <location>
        <begin position="355"/>
        <end position="374"/>
    </location>
</feature>
<evidence type="ECO:0000256" key="5">
    <source>
        <dbReference type="ARBA" id="ARBA00022692"/>
    </source>
</evidence>
<dbReference type="Pfam" id="PF07690">
    <property type="entry name" value="MFS_1"/>
    <property type="match status" value="1"/>
</dbReference>
<feature type="transmembrane region" description="Helical" evidence="8">
    <location>
        <begin position="380"/>
        <end position="399"/>
    </location>
</feature>
<evidence type="ECO:0000313" key="11">
    <source>
        <dbReference type="Proteomes" id="UP000192455"/>
    </source>
</evidence>
<dbReference type="PROSITE" id="PS50850">
    <property type="entry name" value="MFS"/>
    <property type="match status" value="1"/>
</dbReference>
<dbReference type="InterPro" id="IPR036259">
    <property type="entry name" value="MFS_trans_sf"/>
</dbReference>
<feature type="transmembrane region" description="Helical" evidence="8">
    <location>
        <begin position="60"/>
        <end position="76"/>
    </location>
</feature>
<dbReference type="Gene3D" id="1.20.1720.10">
    <property type="entry name" value="Multidrug resistance protein D"/>
    <property type="match status" value="1"/>
</dbReference>
<organism evidence="10 11">
    <name type="scientific">Pontibaca methylaminivorans</name>
    <dbReference type="NCBI Taxonomy" id="515897"/>
    <lineage>
        <taxon>Bacteria</taxon>
        <taxon>Pseudomonadati</taxon>
        <taxon>Pseudomonadota</taxon>
        <taxon>Alphaproteobacteria</taxon>
        <taxon>Rhodobacterales</taxon>
        <taxon>Roseobacteraceae</taxon>
        <taxon>Pontibaca</taxon>
    </lineage>
</organism>
<comment type="similarity">
    <text evidence="2 8">Belongs to the major facilitator superfamily. Bcr/CmlA family.</text>
</comment>
<dbReference type="InterPro" id="IPR020846">
    <property type="entry name" value="MFS_dom"/>
</dbReference>
<dbReference type="PROSITE" id="PS00216">
    <property type="entry name" value="SUGAR_TRANSPORT_1"/>
    <property type="match status" value="1"/>
</dbReference>
<dbReference type="AlphaFoldDB" id="A0A1R3WXP2"/>
<dbReference type="InterPro" id="IPR005829">
    <property type="entry name" value="Sugar_transporter_CS"/>
</dbReference>
<evidence type="ECO:0000256" key="3">
    <source>
        <dbReference type="ARBA" id="ARBA00022448"/>
    </source>
</evidence>
<name>A0A1R3WXP2_9RHOB</name>
<feature type="transmembrane region" description="Helical" evidence="8">
    <location>
        <begin position="225"/>
        <end position="249"/>
    </location>
</feature>
<dbReference type="GO" id="GO:0042910">
    <property type="term" value="F:xenobiotic transmembrane transporter activity"/>
    <property type="evidence" value="ECO:0007669"/>
    <property type="project" value="InterPro"/>
</dbReference>
<dbReference type="PRINTS" id="PR01036">
    <property type="entry name" value="TCRTETB"/>
</dbReference>
<evidence type="ECO:0000256" key="2">
    <source>
        <dbReference type="ARBA" id="ARBA00006236"/>
    </source>
</evidence>
<keyword evidence="11" id="KW-1185">Reference proteome</keyword>
<accession>A0A1R3WXP2</accession>
<evidence type="ECO:0000256" key="7">
    <source>
        <dbReference type="ARBA" id="ARBA00023136"/>
    </source>
</evidence>
<dbReference type="GO" id="GO:0005886">
    <property type="term" value="C:plasma membrane"/>
    <property type="evidence" value="ECO:0007669"/>
    <property type="project" value="UniProtKB-SubCell"/>
</dbReference>